<dbReference type="InterPro" id="IPR027329">
    <property type="entry name" value="TPX2_C"/>
</dbReference>
<evidence type="ECO:0000256" key="6">
    <source>
        <dbReference type="SAM" id="MobiDB-lite"/>
    </source>
</evidence>
<gene>
    <name evidence="8" type="ORF">g.97565</name>
</gene>
<dbReference type="PANTHER" id="PTHR47067:SF6">
    <property type="entry name" value="PROTEIN WVD2-LIKE 7"/>
    <property type="match status" value="1"/>
</dbReference>
<feature type="domain" description="TPX2 C-terminal" evidence="7">
    <location>
        <begin position="379"/>
        <end position="444"/>
    </location>
</feature>
<comment type="subcellular location">
    <subcellularLocation>
        <location evidence="1">Cytoplasm</location>
        <location evidence="1">Cytoskeleton</location>
    </subcellularLocation>
</comment>
<evidence type="ECO:0000256" key="2">
    <source>
        <dbReference type="ARBA" id="ARBA00005885"/>
    </source>
</evidence>
<keyword evidence="5" id="KW-0206">Cytoskeleton</keyword>
<dbReference type="PANTHER" id="PTHR47067">
    <property type="entry name" value="TPX2 (TARGETING PROTEIN FOR XKLP2) PROTEIN FAMILY-RELATED"/>
    <property type="match status" value="1"/>
</dbReference>
<name>A0A1D1YAZ9_9ARAE</name>
<evidence type="ECO:0000256" key="5">
    <source>
        <dbReference type="ARBA" id="ARBA00023212"/>
    </source>
</evidence>
<dbReference type="Pfam" id="PF06886">
    <property type="entry name" value="TPX2"/>
    <property type="match status" value="1"/>
</dbReference>
<feature type="region of interest" description="Disordered" evidence="6">
    <location>
        <begin position="464"/>
        <end position="498"/>
    </location>
</feature>
<dbReference type="GO" id="GO:0005874">
    <property type="term" value="C:microtubule"/>
    <property type="evidence" value="ECO:0007669"/>
    <property type="project" value="UniProtKB-KW"/>
</dbReference>
<reference evidence="8" key="1">
    <citation type="submission" date="2015-07" db="EMBL/GenBank/DDBJ databases">
        <title>Transcriptome Assembly of Anthurium amnicola.</title>
        <authorList>
            <person name="Suzuki J."/>
        </authorList>
    </citation>
    <scope>NUCLEOTIDE SEQUENCE</scope>
</reference>
<keyword evidence="3" id="KW-0963">Cytoplasm</keyword>
<protein>
    <recommendedName>
        <fullName evidence="7">TPX2 C-terminal domain-containing protein</fullName>
    </recommendedName>
</protein>
<sequence>MAKEVEDSTNQVDCFPTGSTSFGRFEAESLFWERRSSFSHNRYLEEVEKYSTRGSVTEKKAYSESHFKKALHHQDSGSHLWMDKQAEKGKEDCTNVKEFGNHDNKGAPQFDDFINDGFKFSWYDDTPDTSEEYEQEMLKTEEAEEKSLSEFHVDVTSDNCESHETVSDMNLQVVHCGETTITLSECDTTEPVSIGVDMLLEQKSENIENVDVKEMNVSAKSAEFETVRVSRLKYKSNASVKAKANVGQKSSKVKSRVEAPILNARKTSTENNHLSPGSASVRVSKKIEETPLIMRQSPSGVSPSMCSDPRNMKCADYDKMMVKVLRPESKSSLNVGKRDKTNKSVLASQNGQADVLKSTRAKREVTTMKSHMRAGGSVFSFKSSERAERRKEFYMKLEEKQHAKEMEMNVIQAKAQEEMEAEIKQLRKSLNFKATPMPSFYHEAGPKVLDGTKAVDASAKFLRSNSTSPGKTCIPQANAPALSKPPNPQETSTTSEQLNTTQLECLTISERKNCCTALDDGAGKIAVSDVKQVPRPIKKIGVEKKEEKSNINLQHQQGVGKVKKLHGASKAGSSMGKVMRGMIVAVHVAS</sequence>
<evidence type="ECO:0000256" key="4">
    <source>
        <dbReference type="ARBA" id="ARBA00022701"/>
    </source>
</evidence>
<comment type="similarity">
    <text evidence="2">Belongs to the TPX2 family.</text>
</comment>
<evidence type="ECO:0000256" key="1">
    <source>
        <dbReference type="ARBA" id="ARBA00004245"/>
    </source>
</evidence>
<dbReference type="InterPro" id="IPR044216">
    <property type="entry name" value="WDL7"/>
</dbReference>
<dbReference type="EMBL" id="GDJX01016131">
    <property type="protein sequence ID" value="JAT51805.1"/>
    <property type="molecule type" value="Transcribed_RNA"/>
</dbReference>
<evidence type="ECO:0000313" key="8">
    <source>
        <dbReference type="EMBL" id="JAT51805.1"/>
    </source>
</evidence>
<organism evidence="8">
    <name type="scientific">Anthurium amnicola</name>
    <dbReference type="NCBI Taxonomy" id="1678845"/>
    <lineage>
        <taxon>Eukaryota</taxon>
        <taxon>Viridiplantae</taxon>
        <taxon>Streptophyta</taxon>
        <taxon>Embryophyta</taxon>
        <taxon>Tracheophyta</taxon>
        <taxon>Spermatophyta</taxon>
        <taxon>Magnoliopsida</taxon>
        <taxon>Liliopsida</taxon>
        <taxon>Araceae</taxon>
        <taxon>Pothoideae</taxon>
        <taxon>Potheae</taxon>
        <taxon>Anthurium</taxon>
    </lineage>
</organism>
<proteinExistence type="inferred from homology"/>
<feature type="compositionally biased region" description="Polar residues" evidence="6">
    <location>
        <begin position="489"/>
        <end position="498"/>
    </location>
</feature>
<evidence type="ECO:0000259" key="7">
    <source>
        <dbReference type="Pfam" id="PF06886"/>
    </source>
</evidence>
<accession>A0A1D1YAZ9</accession>
<dbReference type="AlphaFoldDB" id="A0A1D1YAZ9"/>
<evidence type="ECO:0000256" key="3">
    <source>
        <dbReference type="ARBA" id="ARBA00022490"/>
    </source>
</evidence>
<keyword evidence="4" id="KW-0493">Microtubule</keyword>